<dbReference type="InterPro" id="IPR002416">
    <property type="entry name" value="T2SS_protein-GspH"/>
</dbReference>
<evidence type="ECO:0000256" key="5">
    <source>
        <dbReference type="ARBA" id="ARBA00023136"/>
    </source>
</evidence>
<evidence type="ECO:0000256" key="1">
    <source>
        <dbReference type="ARBA" id="ARBA00004167"/>
    </source>
</evidence>
<dbReference type="EMBL" id="BMEO01000001">
    <property type="protein sequence ID" value="GGF85619.1"/>
    <property type="molecule type" value="Genomic_DNA"/>
</dbReference>
<organism evidence="7 8">
    <name type="scientific">Marinicella pacifica</name>
    <dbReference type="NCBI Taxonomy" id="1171543"/>
    <lineage>
        <taxon>Bacteria</taxon>
        <taxon>Pseudomonadati</taxon>
        <taxon>Pseudomonadota</taxon>
        <taxon>Gammaproteobacteria</taxon>
        <taxon>Lysobacterales</taxon>
        <taxon>Marinicellaceae</taxon>
        <taxon>Marinicella</taxon>
    </lineage>
</organism>
<evidence type="ECO:0008006" key="9">
    <source>
        <dbReference type="Google" id="ProtNLM"/>
    </source>
</evidence>
<comment type="subcellular location">
    <subcellularLocation>
        <location evidence="1">Membrane</location>
        <topology evidence="1">Single-pass membrane protein</topology>
    </subcellularLocation>
</comment>
<keyword evidence="4 6" id="KW-1133">Transmembrane helix</keyword>
<dbReference type="NCBIfam" id="TIGR02532">
    <property type="entry name" value="IV_pilin_GFxxxE"/>
    <property type="match status" value="1"/>
</dbReference>
<evidence type="ECO:0000256" key="3">
    <source>
        <dbReference type="ARBA" id="ARBA00022692"/>
    </source>
</evidence>
<evidence type="ECO:0000313" key="8">
    <source>
        <dbReference type="Proteomes" id="UP000605253"/>
    </source>
</evidence>
<dbReference type="GO" id="GO:0015628">
    <property type="term" value="P:protein secretion by the type II secretion system"/>
    <property type="evidence" value="ECO:0007669"/>
    <property type="project" value="InterPro"/>
</dbReference>
<feature type="transmembrane region" description="Helical" evidence="6">
    <location>
        <begin position="12"/>
        <end position="35"/>
    </location>
</feature>
<dbReference type="AlphaFoldDB" id="A0A917CF72"/>
<name>A0A917CF72_9GAMM</name>
<dbReference type="GO" id="GO:0016020">
    <property type="term" value="C:membrane"/>
    <property type="evidence" value="ECO:0007669"/>
    <property type="project" value="UniProtKB-SubCell"/>
</dbReference>
<reference evidence="7" key="1">
    <citation type="journal article" date="2014" name="Int. J. Syst. Evol. Microbiol.">
        <title>Complete genome sequence of Corynebacterium casei LMG S-19264T (=DSM 44701T), isolated from a smear-ripened cheese.</title>
        <authorList>
            <consortium name="US DOE Joint Genome Institute (JGI-PGF)"/>
            <person name="Walter F."/>
            <person name="Albersmeier A."/>
            <person name="Kalinowski J."/>
            <person name="Ruckert C."/>
        </authorList>
    </citation>
    <scope>NUCLEOTIDE SEQUENCE</scope>
    <source>
        <strain evidence="7">CGMCC 1.12181</strain>
    </source>
</reference>
<dbReference type="GO" id="GO:0015627">
    <property type="term" value="C:type II protein secretion system complex"/>
    <property type="evidence" value="ECO:0007669"/>
    <property type="project" value="InterPro"/>
</dbReference>
<dbReference type="Gene3D" id="3.55.40.10">
    <property type="entry name" value="minor pseudopilin epsh domain"/>
    <property type="match status" value="1"/>
</dbReference>
<keyword evidence="8" id="KW-1185">Reference proteome</keyword>
<dbReference type="InterPro" id="IPR045584">
    <property type="entry name" value="Pilin-like"/>
</dbReference>
<keyword evidence="5 6" id="KW-0472">Membrane</keyword>
<dbReference type="PRINTS" id="PR00885">
    <property type="entry name" value="BCTERIALGSPH"/>
</dbReference>
<dbReference type="InterPro" id="IPR012902">
    <property type="entry name" value="N_methyl_site"/>
</dbReference>
<dbReference type="PROSITE" id="PS00409">
    <property type="entry name" value="PROKAR_NTER_METHYL"/>
    <property type="match status" value="1"/>
</dbReference>
<sequence>MVTHQHKKLSGFTLIEVLLVVIIIGIMTTVGVGLVNSQSGERTLQNKAQQWQQLLTYLCQQSVLNNRPYGIEFAQQTAGVFVFEDFRWRELPRWSVVLAVDTLSWEVSLDGHTQPLETELSALPHLVCYSDGRINPFRLKLWLTQLPASAYELTSQSPFKISGHWHE</sequence>
<dbReference type="Proteomes" id="UP000605253">
    <property type="component" value="Unassembled WGS sequence"/>
</dbReference>
<evidence type="ECO:0000256" key="4">
    <source>
        <dbReference type="ARBA" id="ARBA00022989"/>
    </source>
</evidence>
<keyword evidence="2" id="KW-0488">Methylation</keyword>
<dbReference type="RefSeq" id="WP_188363922.1">
    <property type="nucleotide sequence ID" value="NZ_BAABJF010000011.1"/>
</dbReference>
<proteinExistence type="predicted"/>
<protein>
    <recommendedName>
        <fullName evidence="9">Prepilin-type N-terminal cleavage/methylation domain-containing protein</fullName>
    </recommendedName>
</protein>
<gene>
    <name evidence="7" type="ORF">GCM10011365_03310</name>
</gene>
<keyword evidence="3 6" id="KW-0812">Transmembrane</keyword>
<evidence type="ECO:0000256" key="6">
    <source>
        <dbReference type="SAM" id="Phobius"/>
    </source>
</evidence>
<evidence type="ECO:0000313" key="7">
    <source>
        <dbReference type="EMBL" id="GGF85619.1"/>
    </source>
</evidence>
<reference evidence="7" key="2">
    <citation type="submission" date="2020-09" db="EMBL/GenBank/DDBJ databases">
        <authorList>
            <person name="Sun Q."/>
            <person name="Zhou Y."/>
        </authorList>
    </citation>
    <scope>NUCLEOTIDE SEQUENCE</scope>
    <source>
        <strain evidence="7">CGMCC 1.12181</strain>
    </source>
</reference>
<dbReference type="SUPFAM" id="SSF54523">
    <property type="entry name" value="Pili subunits"/>
    <property type="match status" value="1"/>
</dbReference>
<comment type="caution">
    <text evidence="7">The sequence shown here is derived from an EMBL/GenBank/DDBJ whole genome shotgun (WGS) entry which is preliminary data.</text>
</comment>
<evidence type="ECO:0000256" key="2">
    <source>
        <dbReference type="ARBA" id="ARBA00022481"/>
    </source>
</evidence>
<accession>A0A917CF72</accession>
<dbReference type="Pfam" id="PF07963">
    <property type="entry name" value="N_methyl"/>
    <property type="match status" value="1"/>
</dbReference>